<organism evidence="3 4">
    <name type="scientific">Streptomyces kaniharaensis</name>
    <dbReference type="NCBI Taxonomy" id="212423"/>
    <lineage>
        <taxon>Bacteria</taxon>
        <taxon>Bacillati</taxon>
        <taxon>Actinomycetota</taxon>
        <taxon>Actinomycetes</taxon>
        <taxon>Kitasatosporales</taxon>
        <taxon>Streptomycetaceae</taxon>
        <taxon>Streptomyces</taxon>
    </lineage>
</organism>
<feature type="region of interest" description="Disordered" evidence="1">
    <location>
        <begin position="1"/>
        <end position="93"/>
    </location>
</feature>
<keyword evidence="2" id="KW-0812">Transmembrane</keyword>
<evidence type="ECO:0000313" key="3">
    <source>
        <dbReference type="EMBL" id="MQS17576.1"/>
    </source>
</evidence>
<sequence>MADDPITPTRIDKAGEWSTAGNSPPSGSVPPPRPGGGDIPPSAPPPPNSPPPPPPSDPPGAFGGDDAEEPWWYRGGGRGGGGGGVATAPAPMPAAPPAAPPVAMPQPMWDPAMMPPINVIVNFPAPAPPPRFSLRRLRPAWNGSAAIAALILVPVTSRVLGVEDYGVLYTGAVLAAVGELVAVMKQRRSGWLVRVLSFHVGFAAFLTPVGLHALSYPLTGV</sequence>
<dbReference type="EMBL" id="WBOF01000005">
    <property type="protein sequence ID" value="MQS17576.1"/>
    <property type="molecule type" value="Genomic_DNA"/>
</dbReference>
<dbReference type="Proteomes" id="UP000450000">
    <property type="component" value="Unassembled WGS sequence"/>
</dbReference>
<dbReference type="RefSeq" id="WP_153470758.1">
    <property type="nucleotide sequence ID" value="NZ_WBOF01000005.1"/>
</dbReference>
<name>A0A6N7L0S1_9ACTN</name>
<evidence type="ECO:0000256" key="1">
    <source>
        <dbReference type="SAM" id="MobiDB-lite"/>
    </source>
</evidence>
<keyword evidence="2" id="KW-0472">Membrane</keyword>
<dbReference type="AlphaFoldDB" id="A0A6N7L0S1"/>
<proteinExistence type="predicted"/>
<keyword evidence="2" id="KW-1133">Transmembrane helix</keyword>
<protein>
    <submittedName>
        <fullName evidence="3">Uncharacterized protein</fullName>
    </submittedName>
</protein>
<evidence type="ECO:0000256" key="2">
    <source>
        <dbReference type="SAM" id="Phobius"/>
    </source>
</evidence>
<accession>A0A6N7L0S1</accession>
<keyword evidence="4" id="KW-1185">Reference proteome</keyword>
<feature type="transmembrane region" description="Helical" evidence="2">
    <location>
        <begin position="166"/>
        <end position="184"/>
    </location>
</feature>
<dbReference type="OrthoDB" id="10006010at2"/>
<feature type="compositionally biased region" description="Gly residues" evidence="1">
    <location>
        <begin position="74"/>
        <end position="85"/>
    </location>
</feature>
<evidence type="ECO:0000313" key="4">
    <source>
        <dbReference type="Proteomes" id="UP000450000"/>
    </source>
</evidence>
<comment type="caution">
    <text evidence="3">The sequence shown here is derived from an EMBL/GenBank/DDBJ whole genome shotgun (WGS) entry which is preliminary data.</text>
</comment>
<feature type="transmembrane region" description="Helical" evidence="2">
    <location>
        <begin position="191"/>
        <end position="214"/>
    </location>
</feature>
<gene>
    <name evidence="3" type="ORF">F7Q99_36675</name>
</gene>
<feature type="compositionally biased region" description="Pro residues" evidence="1">
    <location>
        <begin position="41"/>
        <end position="58"/>
    </location>
</feature>
<reference evidence="3 4" key="1">
    <citation type="submission" date="2019-09" db="EMBL/GenBank/DDBJ databases">
        <title>Genome Sequences of Streptomyces kaniharaensis ATCC 21070.</title>
        <authorList>
            <person name="Zhu W."/>
            <person name="De Crecy-Lagard V."/>
            <person name="Richards N.G."/>
        </authorList>
    </citation>
    <scope>NUCLEOTIDE SEQUENCE [LARGE SCALE GENOMIC DNA]</scope>
    <source>
        <strain evidence="3 4">SF-557</strain>
    </source>
</reference>
<feature type="transmembrane region" description="Helical" evidence="2">
    <location>
        <begin position="140"/>
        <end position="160"/>
    </location>
</feature>